<dbReference type="GO" id="GO:0005886">
    <property type="term" value="C:plasma membrane"/>
    <property type="evidence" value="ECO:0007669"/>
    <property type="project" value="UniProtKB-SubCell"/>
</dbReference>
<keyword evidence="4 6" id="KW-1133">Transmembrane helix</keyword>
<evidence type="ECO:0000256" key="3">
    <source>
        <dbReference type="ARBA" id="ARBA00022692"/>
    </source>
</evidence>
<sequence>MNISLIGLALLVGASIGLTLGMLGGGGSILTVPALVYVLGLSAHDATTSSLVIVGLNAAFGAWLNCRCGPCMLRHAFVFGGIGLGAAFLGARVSQYIPEVWLLTMFGSLMLIIGSLMLRPKVQAKTDEQAIVWPAVVMGGLGVGFLTGFLGVGGGFLIVPALVLLLHMPMRTAISSSLIVIALNSSAGILGHLQGSHFDWTLIGLIISGGVIGNLLGTRFAQKIQVQTLQRSFAFFVIALGIFLVIKNFPLA</sequence>
<gene>
    <name evidence="7" type="ORF">SE18_03680</name>
</gene>
<evidence type="ECO:0000256" key="2">
    <source>
        <dbReference type="ARBA" id="ARBA00009142"/>
    </source>
</evidence>
<dbReference type="Pfam" id="PF01925">
    <property type="entry name" value="TauE"/>
    <property type="match status" value="1"/>
</dbReference>
<dbReference type="InterPro" id="IPR002781">
    <property type="entry name" value="TM_pro_TauE-like"/>
</dbReference>
<keyword evidence="5 6" id="KW-0472">Membrane</keyword>
<comment type="caution">
    <text evidence="7">The sequence shown here is derived from an EMBL/GenBank/DDBJ whole genome shotgun (WGS) entry which is preliminary data.</text>
</comment>
<dbReference type="AlphaFoldDB" id="A0A0P6YC74"/>
<feature type="transmembrane region" description="Helical" evidence="6">
    <location>
        <begin position="76"/>
        <end position="94"/>
    </location>
</feature>
<dbReference type="Proteomes" id="UP000050277">
    <property type="component" value="Unassembled WGS sequence"/>
</dbReference>
<proteinExistence type="inferred from homology"/>
<evidence type="ECO:0000256" key="4">
    <source>
        <dbReference type="ARBA" id="ARBA00022989"/>
    </source>
</evidence>
<feature type="transmembrane region" description="Helical" evidence="6">
    <location>
        <begin position="7"/>
        <end position="40"/>
    </location>
</feature>
<evidence type="ECO:0000256" key="6">
    <source>
        <dbReference type="RuleBase" id="RU363041"/>
    </source>
</evidence>
<dbReference type="STRING" id="70996.SE18_03680"/>
<accession>A0A0P6YC74</accession>
<name>A0A0P6YC74_9CHLR</name>
<dbReference type="InterPro" id="IPR051598">
    <property type="entry name" value="TSUP/Inactive_protease-like"/>
</dbReference>
<feature type="transmembrane region" description="Helical" evidence="6">
    <location>
        <begin position="233"/>
        <end position="251"/>
    </location>
</feature>
<organism evidence="7 8">
    <name type="scientific">Herpetosiphon geysericola</name>
    <dbReference type="NCBI Taxonomy" id="70996"/>
    <lineage>
        <taxon>Bacteria</taxon>
        <taxon>Bacillati</taxon>
        <taxon>Chloroflexota</taxon>
        <taxon>Chloroflexia</taxon>
        <taxon>Herpetosiphonales</taxon>
        <taxon>Herpetosiphonaceae</taxon>
        <taxon>Herpetosiphon</taxon>
    </lineage>
</organism>
<feature type="transmembrane region" description="Helical" evidence="6">
    <location>
        <begin position="100"/>
        <end position="118"/>
    </location>
</feature>
<dbReference type="RefSeq" id="WP_054533067.1">
    <property type="nucleotide sequence ID" value="NZ_LGKP01000008.1"/>
</dbReference>
<protein>
    <recommendedName>
        <fullName evidence="6">Probable membrane transporter protein</fullName>
    </recommendedName>
</protein>
<comment type="similarity">
    <text evidence="2 6">Belongs to the 4-toluene sulfonate uptake permease (TSUP) (TC 2.A.102) family.</text>
</comment>
<keyword evidence="3 6" id="KW-0812">Transmembrane</keyword>
<dbReference type="PATRIC" id="fig|70996.4.peg.5218"/>
<reference evidence="7 8" key="1">
    <citation type="submission" date="2015-07" db="EMBL/GenBank/DDBJ databases">
        <title>Whole genome sequence of Herpetosiphon geysericola DSM 7119.</title>
        <authorList>
            <person name="Hemp J."/>
            <person name="Ward L.M."/>
            <person name="Pace L.A."/>
            <person name="Fischer W.W."/>
        </authorList>
    </citation>
    <scope>NUCLEOTIDE SEQUENCE [LARGE SCALE GENOMIC DNA]</scope>
    <source>
        <strain evidence="7 8">DSM 7119</strain>
    </source>
</reference>
<feature type="transmembrane region" description="Helical" evidence="6">
    <location>
        <begin position="152"/>
        <end position="170"/>
    </location>
</feature>
<feature type="transmembrane region" description="Helical" evidence="6">
    <location>
        <begin position="177"/>
        <end position="194"/>
    </location>
</feature>
<dbReference type="PANTHER" id="PTHR43701">
    <property type="entry name" value="MEMBRANE TRANSPORTER PROTEIN MJ0441-RELATED"/>
    <property type="match status" value="1"/>
</dbReference>
<feature type="transmembrane region" description="Helical" evidence="6">
    <location>
        <begin position="200"/>
        <end position="221"/>
    </location>
</feature>
<dbReference type="OrthoDB" id="528320at2"/>
<comment type="subcellular location">
    <subcellularLocation>
        <location evidence="6">Cell membrane</location>
        <topology evidence="6">Multi-pass membrane protein</topology>
    </subcellularLocation>
    <subcellularLocation>
        <location evidence="1">Membrane</location>
        <topology evidence="1">Multi-pass membrane protein</topology>
    </subcellularLocation>
</comment>
<evidence type="ECO:0000313" key="7">
    <source>
        <dbReference type="EMBL" id="KPL90893.1"/>
    </source>
</evidence>
<dbReference type="EMBL" id="LGKP01000008">
    <property type="protein sequence ID" value="KPL90893.1"/>
    <property type="molecule type" value="Genomic_DNA"/>
</dbReference>
<keyword evidence="6" id="KW-1003">Cell membrane</keyword>
<evidence type="ECO:0000256" key="1">
    <source>
        <dbReference type="ARBA" id="ARBA00004141"/>
    </source>
</evidence>
<dbReference type="PANTHER" id="PTHR43701:SF2">
    <property type="entry name" value="MEMBRANE TRANSPORTER PROTEIN YJNA-RELATED"/>
    <property type="match status" value="1"/>
</dbReference>
<evidence type="ECO:0000256" key="5">
    <source>
        <dbReference type="ARBA" id="ARBA00023136"/>
    </source>
</evidence>
<evidence type="ECO:0000313" key="8">
    <source>
        <dbReference type="Proteomes" id="UP000050277"/>
    </source>
</evidence>
<keyword evidence="8" id="KW-1185">Reference proteome</keyword>